<sequence length="314" mass="32712">MSLTERIPRRHRGTTALIAVLIGSTGIQTTSAVATTLFEKFSPVSVSGLRMTTAAVVLLLIARPKFWRFTRRDWLSVVSYGVVSSLMNVFFYLAVDRIPLGVAVTIEYLGAFAVAMFGVRKFKDGLFAVGALAGVVLIAGPTFGSTDLLGYVFAVMAAASMTGYTLLSGKIGSGTEATAGIRGLSVSIAIGAIMWSPATALALPHMTVGDWGIAVFIGAVGLALAFSCDAFAATMTNPAVVGVFFSLDPVVSSLVGLALLGELLSASAYIGIALIVLSGAAVTWRANRSAAVITTHTEALQVIRTAQMPQTPRE</sequence>
<keyword evidence="3 6" id="KW-0812">Transmembrane</keyword>
<feature type="transmembrane region" description="Helical" evidence="6">
    <location>
        <begin position="74"/>
        <end position="94"/>
    </location>
</feature>
<comment type="similarity">
    <text evidence="2">Belongs to the EamA transporter family.</text>
</comment>
<feature type="transmembrane region" description="Helical" evidence="6">
    <location>
        <begin position="100"/>
        <end position="119"/>
    </location>
</feature>
<comment type="subcellular location">
    <subcellularLocation>
        <location evidence="1">Membrane</location>
        <topology evidence="1">Multi-pass membrane protein</topology>
    </subcellularLocation>
</comment>
<gene>
    <name evidence="8" type="ORF">GMA10_00360</name>
</gene>
<feature type="transmembrane region" description="Helical" evidence="6">
    <location>
        <begin position="266"/>
        <end position="284"/>
    </location>
</feature>
<keyword evidence="5 6" id="KW-0472">Membrane</keyword>
<evidence type="ECO:0000256" key="5">
    <source>
        <dbReference type="ARBA" id="ARBA00023136"/>
    </source>
</evidence>
<name>A0A7K1LES2_9MICC</name>
<dbReference type="RefSeq" id="WP_129314747.1">
    <property type="nucleotide sequence ID" value="NZ_JBFCQO010000002.1"/>
</dbReference>
<keyword evidence="9" id="KW-1185">Reference proteome</keyword>
<feature type="transmembrane region" description="Helical" evidence="6">
    <location>
        <begin position="126"/>
        <end position="143"/>
    </location>
</feature>
<dbReference type="InterPro" id="IPR050638">
    <property type="entry name" value="AA-Vitamin_Transporters"/>
</dbReference>
<dbReference type="EMBL" id="WOGT01000001">
    <property type="protein sequence ID" value="MUN53695.1"/>
    <property type="molecule type" value="Genomic_DNA"/>
</dbReference>
<evidence type="ECO:0000256" key="6">
    <source>
        <dbReference type="SAM" id="Phobius"/>
    </source>
</evidence>
<evidence type="ECO:0000313" key="9">
    <source>
        <dbReference type="Proteomes" id="UP000462152"/>
    </source>
</evidence>
<feature type="transmembrane region" description="Helical" evidence="6">
    <location>
        <begin position="42"/>
        <end position="62"/>
    </location>
</feature>
<protein>
    <submittedName>
        <fullName evidence="8">EamA family transporter</fullName>
    </submittedName>
</protein>
<organism evidence="8 9">
    <name type="scientific">Rothia koreensis</name>
    <dbReference type="NCBI Taxonomy" id="592378"/>
    <lineage>
        <taxon>Bacteria</taxon>
        <taxon>Bacillati</taxon>
        <taxon>Actinomycetota</taxon>
        <taxon>Actinomycetes</taxon>
        <taxon>Micrococcales</taxon>
        <taxon>Micrococcaceae</taxon>
        <taxon>Rothia</taxon>
    </lineage>
</organism>
<evidence type="ECO:0000256" key="4">
    <source>
        <dbReference type="ARBA" id="ARBA00022989"/>
    </source>
</evidence>
<dbReference type="SUPFAM" id="SSF103481">
    <property type="entry name" value="Multidrug resistance efflux transporter EmrE"/>
    <property type="match status" value="2"/>
</dbReference>
<proteinExistence type="inferred from homology"/>
<feature type="domain" description="EamA" evidence="7">
    <location>
        <begin position="16"/>
        <end position="139"/>
    </location>
</feature>
<accession>A0A7K1LES2</accession>
<evidence type="ECO:0000256" key="3">
    <source>
        <dbReference type="ARBA" id="ARBA00022692"/>
    </source>
</evidence>
<evidence type="ECO:0000313" key="8">
    <source>
        <dbReference type="EMBL" id="MUN53695.1"/>
    </source>
</evidence>
<dbReference type="Pfam" id="PF00892">
    <property type="entry name" value="EamA"/>
    <property type="match status" value="2"/>
</dbReference>
<dbReference type="OrthoDB" id="9815120at2"/>
<feature type="transmembrane region" description="Helical" evidence="6">
    <location>
        <begin position="149"/>
        <end position="167"/>
    </location>
</feature>
<feature type="transmembrane region" description="Helical" evidence="6">
    <location>
        <begin position="239"/>
        <end position="260"/>
    </location>
</feature>
<reference evidence="8 9" key="1">
    <citation type="submission" date="2019-12" db="EMBL/GenBank/DDBJ databases">
        <authorList>
            <person name="Li J."/>
            <person name="Shi Y."/>
            <person name="Xu G."/>
            <person name="Xiao D."/>
            <person name="Ran X."/>
        </authorList>
    </citation>
    <scope>NUCLEOTIDE SEQUENCE [LARGE SCALE GENOMIC DNA]</scope>
    <source>
        <strain evidence="8 9">JCM 15915</strain>
    </source>
</reference>
<feature type="domain" description="EamA" evidence="7">
    <location>
        <begin position="149"/>
        <end position="278"/>
    </location>
</feature>
<evidence type="ECO:0000256" key="2">
    <source>
        <dbReference type="ARBA" id="ARBA00007362"/>
    </source>
</evidence>
<keyword evidence="4 6" id="KW-1133">Transmembrane helix</keyword>
<dbReference type="InterPro" id="IPR037185">
    <property type="entry name" value="EmrE-like"/>
</dbReference>
<comment type="caution">
    <text evidence="8">The sequence shown here is derived from an EMBL/GenBank/DDBJ whole genome shotgun (WGS) entry which is preliminary data.</text>
</comment>
<evidence type="ECO:0000259" key="7">
    <source>
        <dbReference type="Pfam" id="PF00892"/>
    </source>
</evidence>
<feature type="transmembrane region" description="Helical" evidence="6">
    <location>
        <begin position="211"/>
        <end position="232"/>
    </location>
</feature>
<evidence type="ECO:0000256" key="1">
    <source>
        <dbReference type="ARBA" id="ARBA00004141"/>
    </source>
</evidence>
<dbReference type="PANTHER" id="PTHR32322">
    <property type="entry name" value="INNER MEMBRANE TRANSPORTER"/>
    <property type="match status" value="1"/>
</dbReference>
<dbReference type="GO" id="GO:0016020">
    <property type="term" value="C:membrane"/>
    <property type="evidence" value="ECO:0007669"/>
    <property type="project" value="UniProtKB-SubCell"/>
</dbReference>
<dbReference type="AlphaFoldDB" id="A0A7K1LES2"/>
<feature type="transmembrane region" description="Helical" evidence="6">
    <location>
        <begin position="179"/>
        <end position="199"/>
    </location>
</feature>
<dbReference type="Proteomes" id="UP000462152">
    <property type="component" value="Unassembled WGS sequence"/>
</dbReference>
<dbReference type="InterPro" id="IPR000620">
    <property type="entry name" value="EamA_dom"/>
</dbReference>
<dbReference type="PANTHER" id="PTHR32322:SF2">
    <property type="entry name" value="EAMA DOMAIN-CONTAINING PROTEIN"/>
    <property type="match status" value="1"/>
</dbReference>